<reference evidence="1" key="2">
    <citation type="journal article" date="2021" name="Microbiol. Resour. Announc.">
        <title>Complete Genome Sequence of Polycladomyces abyssicola JIR-001T, Isolated from Hemipelagic Sediment in Deep Seawater.</title>
        <authorList>
            <person name="Tsubouchi T."/>
            <person name="Kaneko Y."/>
        </authorList>
    </citation>
    <scope>NUCLEOTIDE SEQUENCE</scope>
    <source>
        <strain evidence="1">JIR-001</strain>
    </source>
</reference>
<evidence type="ECO:0008006" key="3">
    <source>
        <dbReference type="Google" id="ProtNLM"/>
    </source>
</evidence>
<dbReference type="Proteomes" id="UP000677436">
    <property type="component" value="Chromosome"/>
</dbReference>
<organism evidence="1 2">
    <name type="scientific">Polycladomyces abyssicola</name>
    <dbReference type="NCBI Taxonomy" id="1125966"/>
    <lineage>
        <taxon>Bacteria</taxon>
        <taxon>Bacillati</taxon>
        <taxon>Bacillota</taxon>
        <taxon>Bacilli</taxon>
        <taxon>Bacillales</taxon>
        <taxon>Thermoactinomycetaceae</taxon>
        <taxon>Polycladomyces</taxon>
    </lineage>
</organism>
<reference evidence="1" key="1">
    <citation type="journal article" date="2013" name="Int. J. Syst. Evol. Microbiol.">
        <title>Polycladomyces abyssicola gen. nov., sp. nov., a thermophilic filamentous bacterium isolated from hemipelagic sediment.</title>
        <authorList>
            <person name="Tsubouchi T."/>
            <person name="Shimane Y."/>
            <person name="Mori K."/>
            <person name="Usui K."/>
            <person name="Hiraki T."/>
            <person name="Tame A."/>
            <person name="Uematsu K."/>
            <person name="Maruyama T."/>
            <person name="Hatada Y."/>
        </authorList>
    </citation>
    <scope>NUCLEOTIDE SEQUENCE</scope>
    <source>
        <strain evidence="1">JIR-001</strain>
    </source>
</reference>
<accession>A0A8D5ZMN1</accession>
<name>A0A8D5ZMN1_9BACL</name>
<evidence type="ECO:0000313" key="1">
    <source>
        <dbReference type="EMBL" id="BCU81047.1"/>
    </source>
</evidence>
<dbReference type="KEGG" id="pabs:JIR001_08300"/>
<dbReference type="SUPFAM" id="SSF51735">
    <property type="entry name" value="NAD(P)-binding Rossmann-fold domains"/>
    <property type="match status" value="1"/>
</dbReference>
<evidence type="ECO:0000313" key="2">
    <source>
        <dbReference type="Proteomes" id="UP000677436"/>
    </source>
</evidence>
<dbReference type="InterPro" id="IPR036291">
    <property type="entry name" value="NAD(P)-bd_dom_sf"/>
</dbReference>
<protein>
    <recommendedName>
        <fullName evidence="3">NAD-dependent epimerase/dehydratase domain-containing protein</fullName>
    </recommendedName>
</protein>
<keyword evidence="2" id="KW-1185">Reference proteome</keyword>
<dbReference type="Gene3D" id="3.40.50.720">
    <property type="entry name" value="NAD(P)-binding Rossmann-like Domain"/>
    <property type="match status" value="1"/>
</dbReference>
<sequence>MELVFHSVGLPYPEWESKQIPIMNTILQGASGLAKRMVLVHSVYAYGYPQTPLVSETHPTDPQTKKGKIRREMEEMLAKAHDKGKIEGVVARFPDFYGPYADICIRFCGRFWKRKPFTGWVR</sequence>
<dbReference type="EMBL" id="AP024601">
    <property type="protein sequence ID" value="BCU81047.1"/>
    <property type="molecule type" value="Genomic_DNA"/>
</dbReference>
<proteinExistence type="predicted"/>
<gene>
    <name evidence="1" type="ORF">JIR001_08300</name>
</gene>
<dbReference type="AlphaFoldDB" id="A0A8D5ZMN1"/>